<dbReference type="PANTHER" id="PTHR42879">
    <property type="entry name" value="3-OXOACYL-(ACYL-CARRIER-PROTEIN) REDUCTASE"/>
    <property type="match status" value="1"/>
</dbReference>
<dbReference type="OrthoDB" id="9797020at2"/>
<dbReference type="InterPro" id="IPR002347">
    <property type="entry name" value="SDR_fam"/>
</dbReference>
<evidence type="ECO:0000259" key="2">
    <source>
        <dbReference type="SMART" id="SM00822"/>
    </source>
</evidence>
<dbReference type="SMART" id="SM00822">
    <property type="entry name" value="PKS_KR"/>
    <property type="match status" value="1"/>
</dbReference>
<dbReference type="Gene3D" id="3.40.50.720">
    <property type="entry name" value="NAD(P)-binding Rossmann-like Domain"/>
    <property type="match status" value="1"/>
</dbReference>
<dbReference type="CDD" id="cd05233">
    <property type="entry name" value="SDR_c"/>
    <property type="match status" value="1"/>
</dbReference>
<dbReference type="RefSeq" id="WP_089878478.1">
    <property type="nucleotide sequence ID" value="NZ_FNPF01000001.1"/>
</dbReference>
<proteinExistence type="inferred from homology"/>
<dbReference type="InterPro" id="IPR057326">
    <property type="entry name" value="KR_dom"/>
</dbReference>
<dbReference type="InterPro" id="IPR036291">
    <property type="entry name" value="NAD(P)-bd_dom_sf"/>
</dbReference>
<dbReference type="Proteomes" id="UP000199286">
    <property type="component" value="Unassembled WGS sequence"/>
</dbReference>
<dbReference type="Pfam" id="PF13561">
    <property type="entry name" value="adh_short_C2"/>
    <property type="match status" value="1"/>
</dbReference>
<dbReference type="FunFam" id="3.40.50.720:FF:000084">
    <property type="entry name" value="Short-chain dehydrogenase reductase"/>
    <property type="match status" value="1"/>
</dbReference>
<reference evidence="3 4" key="1">
    <citation type="submission" date="2016-10" db="EMBL/GenBank/DDBJ databases">
        <authorList>
            <person name="de Groot N.N."/>
        </authorList>
    </citation>
    <scope>NUCLEOTIDE SEQUENCE [LARGE SCALE GENOMIC DNA]</scope>
    <source>
        <strain evidence="3 4">DSM 26880</strain>
    </source>
</reference>
<name>A0A1H3FIW0_9RHOB</name>
<feature type="domain" description="Ketoreductase" evidence="2">
    <location>
        <begin position="7"/>
        <end position="170"/>
    </location>
</feature>
<organism evidence="3 4">
    <name type="scientific">Citreimonas salinaria</name>
    <dbReference type="NCBI Taxonomy" id="321339"/>
    <lineage>
        <taxon>Bacteria</taxon>
        <taxon>Pseudomonadati</taxon>
        <taxon>Pseudomonadota</taxon>
        <taxon>Alphaproteobacteria</taxon>
        <taxon>Rhodobacterales</taxon>
        <taxon>Roseobacteraceae</taxon>
        <taxon>Citreimonas</taxon>
    </lineage>
</organism>
<accession>A0A1H3FIW0</accession>
<comment type="similarity">
    <text evidence="1">Belongs to the short-chain dehydrogenases/reductases (SDR) family.</text>
</comment>
<dbReference type="InterPro" id="IPR050259">
    <property type="entry name" value="SDR"/>
</dbReference>
<dbReference type="SUPFAM" id="SSF51735">
    <property type="entry name" value="NAD(P)-binding Rossmann-fold domains"/>
    <property type="match status" value="1"/>
</dbReference>
<sequence>MARYTDKTVLITGAGTGIGAAMARRFASEGARVALMGRRAEPLKAAADAIGGLAVPADAASSGQVADALARIHDRLGPLDVLVCNAGGFGFGTLQDNSDEDWNASVQANLNTAIVTARAALPDLIARRGNILMMSSIAGLAAGPEACGYVTMKHALIGLAKSITRDYGPKGVRCNTICPGWVRTEMADSEMAELMQRRGLASVDEAYALVTRDVPLGRPAAADDVASAAAFLCSDEAAMITGAVLTVDGGATVVDVPTIAFSED</sequence>
<keyword evidence="4" id="KW-1185">Reference proteome</keyword>
<evidence type="ECO:0000256" key="1">
    <source>
        <dbReference type="ARBA" id="ARBA00006484"/>
    </source>
</evidence>
<dbReference type="STRING" id="321339.SAMN05444340_101435"/>
<gene>
    <name evidence="3" type="ORF">SAMN05444340_101435</name>
</gene>
<protein>
    <submittedName>
        <fullName evidence="3">NAD(P)-dependent dehydrogenase, short-chain alcohol dehydrogenase family</fullName>
    </submittedName>
</protein>
<dbReference type="AlphaFoldDB" id="A0A1H3FIW0"/>
<dbReference type="EMBL" id="FNPF01000001">
    <property type="protein sequence ID" value="SDX90298.1"/>
    <property type="molecule type" value="Genomic_DNA"/>
</dbReference>
<evidence type="ECO:0000313" key="3">
    <source>
        <dbReference type="EMBL" id="SDX90298.1"/>
    </source>
</evidence>
<dbReference type="PANTHER" id="PTHR42879:SF2">
    <property type="entry name" value="3-OXOACYL-[ACYL-CARRIER-PROTEIN] REDUCTASE FABG"/>
    <property type="match status" value="1"/>
</dbReference>
<evidence type="ECO:0000313" key="4">
    <source>
        <dbReference type="Proteomes" id="UP000199286"/>
    </source>
</evidence>
<dbReference type="PRINTS" id="PR00081">
    <property type="entry name" value="GDHRDH"/>
</dbReference>